<proteinExistence type="inferred from homology"/>
<dbReference type="InterPro" id="IPR002885">
    <property type="entry name" value="PPR_rpt"/>
</dbReference>
<comment type="function">
    <text evidence="3">Regulates mitochondrial small subunit maturation by controlling 15S rRNA 5'-end processing. Localizes to the 5' precursor of the 15S rRNA in a position that is subsequently occupied by mS47 in the mature yeast mtSSU. Uses structure and sequence-specific RNA recognition, binding to a single-stranded region of the precursor and specifically recognizing bases -6 to -1. The exchange of Ccm1 for mS47 is coupled to the irreversible removal of precursor rRNA that is accompanied by conformational changes of the mitoribosomal proteins uS5m and mS26. These conformational changes signal completion of 5'-end rRNA processing through protection of the mature 5'-end of the 15S rRNA and stabilization of mS47. The removal of the 5' precursor together with the dissociation of Ccm1 may be catalyzed by the 5'-3' exoribonuclease Pet127. Involved in the specific removal of group I introns in mitochondrial encoded transcripts.</text>
</comment>
<feature type="compositionally biased region" description="Basic and acidic residues" evidence="5">
    <location>
        <begin position="964"/>
        <end position="977"/>
    </location>
</feature>
<dbReference type="PANTHER" id="PTHR47447:SF28">
    <property type="entry name" value="PENTACOTRIPEPTIDE-REPEAT REGION OF PRORP DOMAIN-CONTAINING PROTEIN"/>
    <property type="match status" value="1"/>
</dbReference>
<dbReference type="PROSITE" id="PS51375">
    <property type="entry name" value="PPR"/>
    <property type="match status" value="3"/>
</dbReference>
<organism evidence="6 7">
    <name type="scientific">Pyrenophora teres f. teres</name>
    <dbReference type="NCBI Taxonomy" id="97479"/>
    <lineage>
        <taxon>Eukaryota</taxon>
        <taxon>Fungi</taxon>
        <taxon>Dikarya</taxon>
        <taxon>Ascomycota</taxon>
        <taxon>Pezizomycotina</taxon>
        <taxon>Dothideomycetes</taxon>
        <taxon>Pleosporomycetidae</taxon>
        <taxon>Pleosporales</taxon>
        <taxon>Pleosporineae</taxon>
        <taxon>Pleosporaceae</taxon>
        <taxon>Pyrenophora</taxon>
    </lineage>
</organism>
<evidence type="ECO:0000256" key="2">
    <source>
        <dbReference type="ARBA" id="ARBA00022737"/>
    </source>
</evidence>
<feature type="region of interest" description="Disordered" evidence="5">
    <location>
        <begin position="34"/>
        <end position="85"/>
    </location>
</feature>
<keyword evidence="2" id="KW-0677">Repeat</keyword>
<dbReference type="EMBL" id="HG992983">
    <property type="protein sequence ID" value="CAE7193142.1"/>
    <property type="molecule type" value="Genomic_DNA"/>
</dbReference>
<comment type="subunit">
    <text evidence="4">Binds to mitochondrial small subunit 15S rRNA.</text>
</comment>
<gene>
    <name evidence="6" type="ORF">PTTW11_07696</name>
</gene>
<dbReference type="AlphaFoldDB" id="A0A6S6WBN7"/>
<dbReference type="PANTHER" id="PTHR47447">
    <property type="entry name" value="OS03G0856100 PROTEIN"/>
    <property type="match status" value="1"/>
</dbReference>
<protein>
    <submittedName>
        <fullName evidence="6">PPR-2 multi-domain protein</fullName>
    </submittedName>
</protein>
<dbReference type="Proteomes" id="UP000472372">
    <property type="component" value="Chromosome 7"/>
</dbReference>
<evidence type="ECO:0000256" key="3">
    <source>
        <dbReference type="ARBA" id="ARBA00044493"/>
    </source>
</evidence>
<name>A0A6S6WBN7_9PLEO</name>
<feature type="region of interest" description="Disordered" evidence="5">
    <location>
        <begin position="127"/>
        <end position="147"/>
    </location>
</feature>
<evidence type="ECO:0000313" key="7">
    <source>
        <dbReference type="Proteomes" id="UP000472372"/>
    </source>
</evidence>
<evidence type="ECO:0000313" key="6">
    <source>
        <dbReference type="EMBL" id="CAE7193142.1"/>
    </source>
</evidence>
<dbReference type="Gene3D" id="1.25.40.10">
    <property type="entry name" value="Tetratricopeptide repeat domain"/>
    <property type="match status" value="2"/>
</dbReference>
<dbReference type="NCBIfam" id="TIGR00756">
    <property type="entry name" value="PPR"/>
    <property type="match status" value="2"/>
</dbReference>
<evidence type="ECO:0000256" key="1">
    <source>
        <dbReference type="ARBA" id="ARBA00006192"/>
    </source>
</evidence>
<accession>A0A6S6WBN7</accession>
<evidence type="ECO:0000256" key="4">
    <source>
        <dbReference type="ARBA" id="ARBA00044511"/>
    </source>
</evidence>
<sequence length="997" mass="114365">MPRVRVPNASLIASADLVSLPFLAPRVFVASRTASRKGSSDAVQKEEEAKATCTGKLPISGRNGAQDIHREPRTRHHHRARQEGFAAGLSQRSSYQQNHINAWNLVNYLYSDIFTWARQHVRSYATTPRHRSAAGATRSSQRKNGQALEARTSAGLFQYRNMRASKRLKALALEQTRLHNYLGRLPSSVSAKARMKRGQYRSLTRRILNLQRWDSNKLDLSRASDALKRHSGLNATFAALDRTIYTTLRRYTRRVVIKHDIRCIHLSLKLFPRRVPTGSHEVWKKWMEFDVGTRRFYARRLLIYLLDRKPGRALRFIQVMANDPLLRGQKTEAIADALGHLSNIHTRRLYFANQGWGTDSSVHRRIFVPAFVHIYEQALASQHEVCSQDLLYNLVRLAEIQDLKKIFDCLIRHNTTMFFDTMLHYASAFGEAGEVQYALRCLEEFKVRCTTKVWESMVEELRLRWTCATILRKSMSTNHDFHQTPVVVATLVRLGIKMDILLYNIVMNNAMEAGDYTTAFKVFNTLEINGLKPDKHTYSILLHGCTVQSSPEMFRTFAQHCAEVAKEIEDPWLATDYLYYLYASHRADNNPERSSHLLWHAYSELFSVAPLEVFAYHGTNSLRGTIYSQHSSTPESTLLAAPPVALYIMLQIEIESALATSDRRVSNLYEKFKSYVEEAHDPAFKALVQNPTIWNAFLLAFCQRQQFASASQVIRDMTDGPAKPNVYSWNIFMQAFSKTKQIQAAERVFDIMRSKGVEPDQYTYGVLLRGYAKAQMVERIGDVLGYIEAEQEMDPDMLRSLATVVDRPRLVHTLEESRRHKEMRAEEKAQREAREVHLRWQPPQFEPSDVNAATVGKVQSTAPHITTAKDHVLDSLPNEPVIPEEPPSLPPIIKATYDEEPLQHSIRPTRASTIIRTNLRDPEFQYRKLQEQMGLIEPTESPVDVRSEEQSKRFGAKLELKSMMEKARDKPRPEKPALAKKPHRFNLAKPWKGDGPM</sequence>
<feature type="region of interest" description="Disordered" evidence="5">
    <location>
        <begin position="964"/>
        <end position="997"/>
    </location>
</feature>
<dbReference type="InterPro" id="IPR011990">
    <property type="entry name" value="TPR-like_helical_dom_sf"/>
</dbReference>
<reference evidence="6" key="1">
    <citation type="submission" date="2021-02" db="EMBL/GenBank/DDBJ databases">
        <authorList>
            <person name="Syme A R."/>
            <person name="Syme A R."/>
            <person name="Moolhuijzen P."/>
        </authorList>
    </citation>
    <scope>NUCLEOTIDE SEQUENCE</scope>
    <source>
        <strain evidence="6">W1-1</strain>
    </source>
</reference>
<evidence type="ECO:0000256" key="5">
    <source>
        <dbReference type="SAM" id="MobiDB-lite"/>
    </source>
</evidence>
<dbReference type="Pfam" id="PF13041">
    <property type="entry name" value="PPR_2"/>
    <property type="match status" value="2"/>
</dbReference>
<comment type="similarity">
    <text evidence="1">Belongs to the CCM1 family.</text>
</comment>